<dbReference type="EMBL" id="RBRY01000150">
    <property type="protein sequence ID" value="RMR52016.1"/>
    <property type="molecule type" value="Genomic_DNA"/>
</dbReference>
<dbReference type="EMBL" id="BLWA01000018">
    <property type="protein sequence ID" value="GFM94569.1"/>
    <property type="molecule type" value="Genomic_DNA"/>
</dbReference>
<dbReference type="Pfam" id="PF13163">
    <property type="entry name" value="DUF3999"/>
    <property type="match status" value="1"/>
</dbReference>
<feature type="signal peptide" evidence="2">
    <location>
        <begin position="1"/>
        <end position="24"/>
    </location>
</feature>
<reference evidence="3 6" key="2">
    <citation type="submission" date="2020-05" db="EMBL/GenBank/DDBJ databases">
        <title>Genetic diversity of Pseudomonas cichorii.</title>
        <authorList>
            <person name="Tani S."/>
            <person name="Yagi H."/>
            <person name="Hashimoto S."/>
            <person name="Iiyama K."/>
            <person name="Furuya N."/>
        </authorList>
    </citation>
    <scope>NUCLEOTIDE SEQUENCE [LARGE SCALE GENOMIC DNA]</scope>
    <source>
        <strain evidence="3 6">LMG 2162</strain>
    </source>
</reference>
<dbReference type="InterPro" id="IPR025060">
    <property type="entry name" value="DUF3999"/>
</dbReference>
<dbReference type="Proteomes" id="UP000614982">
    <property type="component" value="Unassembled WGS sequence"/>
</dbReference>
<keyword evidence="1" id="KW-1133">Transmembrane helix</keyword>
<name>A0A3M4VJJ7_PSECI</name>
<keyword evidence="2" id="KW-0732">Signal</keyword>
<reference evidence="4 5" key="1">
    <citation type="submission" date="2018-08" db="EMBL/GenBank/DDBJ databases">
        <title>Recombination of ecologically and evolutionarily significant loci maintains genetic cohesion in the Pseudomonas syringae species complex.</title>
        <authorList>
            <person name="Dillon M."/>
            <person name="Thakur S."/>
            <person name="Almeida R.N.D."/>
            <person name="Weir B.S."/>
            <person name="Guttman D.S."/>
        </authorList>
    </citation>
    <scope>NUCLEOTIDE SEQUENCE [LARGE SCALE GENOMIC DNA]</scope>
    <source>
        <strain evidence="4 5">ICMP 6917</strain>
    </source>
</reference>
<evidence type="ECO:0000256" key="1">
    <source>
        <dbReference type="SAM" id="Phobius"/>
    </source>
</evidence>
<evidence type="ECO:0000313" key="6">
    <source>
        <dbReference type="Proteomes" id="UP000614982"/>
    </source>
</evidence>
<keyword evidence="1" id="KW-0812">Transmembrane</keyword>
<feature type="transmembrane region" description="Helical" evidence="1">
    <location>
        <begin position="429"/>
        <end position="450"/>
    </location>
</feature>
<feature type="chain" id="PRO_5018056146" evidence="2">
    <location>
        <begin position="25"/>
        <end position="455"/>
    </location>
</feature>
<evidence type="ECO:0000313" key="4">
    <source>
        <dbReference type="EMBL" id="RMR52016.1"/>
    </source>
</evidence>
<keyword evidence="6" id="KW-1185">Reference proteome</keyword>
<organism evidence="4 5">
    <name type="scientific">Pseudomonas cichorii</name>
    <dbReference type="NCBI Taxonomy" id="36746"/>
    <lineage>
        <taxon>Bacteria</taxon>
        <taxon>Pseudomonadati</taxon>
        <taxon>Pseudomonadota</taxon>
        <taxon>Gammaproteobacteria</taxon>
        <taxon>Pseudomonadales</taxon>
        <taxon>Pseudomonadaceae</taxon>
        <taxon>Pseudomonas</taxon>
    </lineage>
</organism>
<dbReference type="Proteomes" id="UP000278332">
    <property type="component" value="Unassembled WGS sequence"/>
</dbReference>
<evidence type="ECO:0000313" key="5">
    <source>
        <dbReference type="Proteomes" id="UP000278332"/>
    </source>
</evidence>
<proteinExistence type="predicted"/>
<gene>
    <name evidence="4" type="ORF">ALP84_02997</name>
    <name evidence="3" type="ORF">PSCICP_45410</name>
</gene>
<sequence length="455" mass="48969">MSRPLVIKIAVLGAALCAAMTVNALEKPADFTSQTPLTLIGQGPLYRIELPLALQLNARQANLNDLRVFNADGQAQALALVRKQESHEENPAPKAVKWFPLYTTAEAGDAVPVIRSKRSSDGALIDVQPQSDIEAGEEILRGWLLDTSTIKAPLEQLLIDWSAEREGFQHFSIEASDDLQHWQAWGEGQVARLTFSDEMVEQREVGLPGQNARYLRLLWRSPQNAPTLISAHVMSASPDSPPTTLSWSPTIVGVVGQPNEYVWQLPVDLPVERVKIDISQDNSLAPGTLYGRLDGSQEWQIISSGLLYRLTQNNGEIVQDQLQLSGQSVRQLKLVVDDRGGGLGAQAPGLSVAVPATQVVFRASGNGPFTLAIGHAAAPAVELPLTALIPDFDPQKLTALGKARPAKAPAASAAVAAPPAAESMDYKRMGLWAVLILGTLCLSWIGLSALRASKH</sequence>
<protein>
    <submittedName>
        <fullName evidence="3">Membrane protein</fullName>
    </submittedName>
</protein>
<dbReference type="AlphaFoldDB" id="A0A3M4VJJ7"/>
<keyword evidence="1" id="KW-0472">Membrane</keyword>
<comment type="caution">
    <text evidence="4">The sequence shown here is derived from an EMBL/GenBank/DDBJ whole genome shotgun (WGS) entry which is preliminary data.</text>
</comment>
<evidence type="ECO:0000256" key="2">
    <source>
        <dbReference type="SAM" id="SignalP"/>
    </source>
</evidence>
<accession>A0A3M4VJJ7</accession>
<evidence type="ECO:0000313" key="3">
    <source>
        <dbReference type="EMBL" id="GFM94569.1"/>
    </source>
</evidence>